<keyword evidence="3" id="KW-1185">Reference proteome</keyword>
<keyword evidence="1" id="KW-0472">Membrane</keyword>
<proteinExistence type="predicted"/>
<comment type="caution">
    <text evidence="2">The sequence shown here is derived from an EMBL/GenBank/DDBJ whole genome shotgun (WGS) entry which is preliminary data.</text>
</comment>
<evidence type="ECO:0000256" key="1">
    <source>
        <dbReference type="SAM" id="Phobius"/>
    </source>
</evidence>
<evidence type="ECO:0000313" key="2">
    <source>
        <dbReference type="EMBL" id="KKB41317.1"/>
    </source>
</evidence>
<dbReference type="EMBL" id="JWIR02000023">
    <property type="protein sequence ID" value="KKB41317.1"/>
    <property type="molecule type" value="Genomic_DNA"/>
</dbReference>
<accession>A0A0F5I805</accession>
<feature type="transmembrane region" description="Helical" evidence="1">
    <location>
        <begin position="6"/>
        <end position="27"/>
    </location>
</feature>
<dbReference type="STRING" id="1221996.QY95_00797"/>
<evidence type="ECO:0000313" key="3">
    <source>
        <dbReference type="Proteomes" id="UP000031563"/>
    </source>
</evidence>
<sequence>MIEWIVAFYGIQVIVIVILLIGSWLIWDRRFKLRHGQQVPEGFSRTKERFIDPTTGKKMVVYMNRETGERFYKEE</sequence>
<dbReference type="RefSeq" id="WP_039230947.1">
    <property type="nucleotide sequence ID" value="NZ_JWIQ02000010.1"/>
</dbReference>
<organism evidence="2 3">
    <name type="scientific">Bacillus thermotolerans</name>
    <name type="common">Quasibacillus thermotolerans</name>
    <dbReference type="NCBI Taxonomy" id="1221996"/>
    <lineage>
        <taxon>Bacteria</taxon>
        <taxon>Bacillati</taxon>
        <taxon>Bacillota</taxon>
        <taxon>Bacilli</taxon>
        <taxon>Bacillales</taxon>
        <taxon>Bacillaceae</taxon>
        <taxon>Bacillus</taxon>
    </lineage>
</organism>
<gene>
    <name evidence="2" type="ORF">QY95_00797</name>
</gene>
<accession>A0A0F5HZM1</accession>
<reference evidence="2" key="1">
    <citation type="submission" date="2015-02" db="EMBL/GenBank/DDBJ databases">
        <title>Genome Assembly of Bacillaceae bacterium MTCC 8252.</title>
        <authorList>
            <person name="Verma A."/>
            <person name="Khatri I."/>
            <person name="Mual P."/>
            <person name="Subramanian S."/>
            <person name="Krishnamurthi S."/>
        </authorList>
    </citation>
    <scope>NUCLEOTIDE SEQUENCE [LARGE SCALE GENOMIC DNA]</scope>
    <source>
        <strain evidence="2">MTCC 8252</strain>
    </source>
</reference>
<keyword evidence="1" id="KW-0812">Transmembrane</keyword>
<dbReference type="AlphaFoldDB" id="A0A0F5HZM1"/>
<protein>
    <submittedName>
        <fullName evidence="2">Uncharacterized protein</fullName>
    </submittedName>
</protein>
<name>A0A0F5HZM1_BACTR</name>
<keyword evidence="1" id="KW-1133">Transmembrane helix</keyword>
<dbReference type="Proteomes" id="UP000031563">
    <property type="component" value="Unassembled WGS sequence"/>
</dbReference>